<keyword evidence="1" id="KW-0812">Transmembrane</keyword>
<reference evidence="2" key="1">
    <citation type="submission" date="2014-11" db="EMBL/GenBank/DDBJ databases">
        <authorList>
            <person name="Amaro Gonzalez C."/>
        </authorList>
    </citation>
    <scope>NUCLEOTIDE SEQUENCE</scope>
</reference>
<reference evidence="2" key="2">
    <citation type="journal article" date="2015" name="Fish Shellfish Immunol.">
        <title>Early steps in the European eel (Anguilla anguilla)-Vibrio vulnificus interaction in the gills: Role of the RtxA13 toxin.</title>
        <authorList>
            <person name="Callol A."/>
            <person name="Pajuelo D."/>
            <person name="Ebbesson L."/>
            <person name="Teles M."/>
            <person name="MacKenzie S."/>
            <person name="Amaro C."/>
        </authorList>
    </citation>
    <scope>NUCLEOTIDE SEQUENCE</scope>
</reference>
<evidence type="ECO:0000313" key="2">
    <source>
        <dbReference type="EMBL" id="JAI06239.1"/>
    </source>
</evidence>
<evidence type="ECO:0000256" key="1">
    <source>
        <dbReference type="SAM" id="Phobius"/>
    </source>
</evidence>
<sequence>MCDLASTEFNSTHPMFGLVTMVTVAGIFFGCAPCCPALIRRMSDQNKLNISHTSHNL</sequence>
<feature type="transmembrane region" description="Helical" evidence="1">
    <location>
        <begin position="15"/>
        <end position="39"/>
    </location>
</feature>
<dbReference type="AlphaFoldDB" id="A0A0E9XX28"/>
<keyword evidence="1" id="KW-1133">Transmembrane helix</keyword>
<organism evidence="2">
    <name type="scientific">Anguilla anguilla</name>
    <name type="common">European freshwater eel</name>
    <name type="synonym">Muraena anguilla</name>
    <dbReference type="NCBI Taxonomy" id="7936"/>
    <lineage>
        <taxon>Eukaryota</taxon>
        <taxon>Metazoa</taxon>
        <taxon>Chordata</taxon>
        <taxon>Craniata</taxon>
        <taxon>Vertebrata</taxon>
        <taxon>Euteleostomi</taxon>
        <taxon>Actinopterygii</taxon>
        <taxon>Neopterygii</taxon>
        <taxon>Teleostei</taxon>
        <taxon>Anguilliformes</taxon>
        <taxon>Anguillidae</taxon>
        <taxon>Anguilla</taxon>
    </lineage>
</organism>
<dbReference type="EMBL" id="GBXM01107607">
    <property type="protein sequence ID" value="JAH00970.1"/>
    <property type="molecule type" value="Transcribed_RNA"/>
</dbReference>
<protein>
    <submittedName>
        <fullName evidence="2">Uncharacterized protein</fullName>
    </submittedName>
</protein>
<proteinExistence type="predicted"/>
<name>A0A0E9XX28_ANGAN</name>
<keyword evidence="1" id="KW-0472">Membrane</keyword>
<accession>A0A0E9XX28</accession>
<dbReference type="EMBL" id="GBXM01002339">
    <property type="protein sequence ID" value="JAI06239.1"/>
    <property type="molecule type" value="Transcribed_RNA"/>
</dbReference>